<proteinExistence type="predicted"/>
<name>A0A835BFP5_9POAL</name>
<dbReference type="Gene3D" id="2.60.120.330">
    <property type="entry name" value="B-lactam Antibiotic, Isopenicillin N Synthase, Chain"/>
    <property type="match status" value="1"/>
</dbReference>
<dbReference type="Proteomes" id="UP000636709">
    <property type="component" value="Unassembled WGS sequence"/>
</dbReference>
<accession>A0A835BFP5</accession>
<dbReference type="SUPFAM" id="SSF51197">
    <property type="entry name" value="Clavaminate synthase-like"/>
    <property type="match status" value="1"/>
</dbReference>
<evidence type="ECO:0000313" key="3">
    <source>
        <dbReference type="Proteomes" id="UP000636709"/>
    </source>
</evidence>
<keyword evidence="3" id="KW-1185">Reference proteome</keyword>
<evidence type="ECO:0000259" key="1">
    <source>
        <dbReference type="Pfam" id="PF03171"/>
    </source>
</evidence>
<dbReference type="OrthoDB" id="288590at2759"/>
<protein>
    <recommendedName>
        <fullName evidence="1">Isopenicillin N synthase-like Fe(2+) 2OG dioxygenase domain-containing protein</fullName>
    </recommendedName>
</protein>
<dbReference type="AlphaFoldDB" id="A0A835BFP5"/>
<dbReference type="Pfam" id="PF03171">
    <property type="entry name" value="2OG-FeII_Oxy"/>
    <property type="match status" value="1"/>
</dbReference>
<gene>
    <name evidence="2" type="ORF">HU200_036053</name>
</gene>
<organism evidence="2 3">
    <name type="scientific">Digitaria exilis</name>
    <dbReference type="NCBI Taxonomy" id="1010633"/>
    <lineage>
        <taxon>Eukaryota</taxon>
        <taxon>Viridiplantae</taxon>
        <taxon>Streptophyta</taxon>
        <taxon>Embryophyta</taxon>
        <taxon>Tracheophyta</taxon>
        <taxon>Spermatophyta</taxon>
        <taxon>Magnoliopsida</taxon>
        <taxon>Liliopsida</taxon>
        <taxon>Poales</taxon>
        <taxon>Poaceae</taxon>
        <taxon>PACMAD clade</taxon>
        <taxon>Panicoideae</taxon>
        <taxon>Panicodae</taxon>
        <taxon>Paniceae</taxon>
        <taxon>Anthephorinae</taxon>
        <taxon>Digitaria</taxon>
    </lineage>
</organism>
<dbReference type="InterPro" id="IPR027443">
    <property type="entry name" value="IPNS-like_sf"/>
</dbReference>
<evidence type="ECO:0000313" key="2">
    <source>
        <dbReference type="EMBL" id="KAF8697452.1"/>
    </source>
</evidence>
<sequence>MVAHGCVVVAHDALGAELRRALFDRYLPEIFKLPLETKQRTPTTKGAYVGYSRPIQGLACERIGINEPANGGSVRAFADILWPEGNPELWLVLEGLGVRDESVCAHLELLDHGIQLSRYGAPPDAETSMSMPAHYEYMMNNVIVQHEVEGLEVRLQDGGWVAISPDPGTFTFVAGE</sequence>
<dbReference type="InterPro" id="IPR044861">
    <property type="entry name" value="IPNS-like_FE2OG_OXY"/>
</dbReference>
<feature type="domain" description="Isopenicillin N synthase-like Fe(2+) 2OG dioxygenase" evidence="1">
    <location>
        <begin position="114"/>
        <end position="173"/>
    </location>
</feature>
<comment type="caution">
    <text evidence="2">The sequence shown here is derived from an EMBL/GenBank/DDBJ whole genome shotgun (WGS) entry which is preliminary data.</text>
</comment>
<reference evidence="2" key="1">
    <citation type="submission" date="2020-07" db="EMBL/GenBank/DDBJ databases">
        <title>Genome sequence and genetic diversity analysis of an under-domesticated orphan crop, white fonio (Digitaria exilis).</title>
        <authorList>
            <person name="Bennetzen J.L."/>
            <person name="Chen S."/>
            <person name="Ma X."/>
            <person name="Wang X."/>
            <person name="Yssel A.E.J."/>
            <person name="Chaluvadi S.R."/>
            <person name="Johnson M."/>
            <person name="Gangashetty P."/>
            <person name="Hamidou F."/>
            <person name="Sanogo M.D."/>
            <person name="Zwaenepoel A."/>
            <person name="Wallace J."/>
            <person name="Van De Peer Y."/>
            <person name="Van Deynze A."/>
        </authorList>
    </citation>
    <scope>NUCLEOTIDE SEQUENCE</scope>
    <source>
        <tissue evidence="2">Leaves</tissue>
    </source>
</reference>
<dbReference type="EMBL" id="JACEFO010001874">
    <property type="protein sequence ID" value="KAF8697452.1"/>
    <property type="molecule type" value="Genomic_DNA"/>
</dbReference>